<keyword evidence="3" id="KW-1185">Reference proteome</keyword>
<dbReference type="EMBL" id="JBJKFK010000412">
    <property type="protein sequence ID" value="KAL3317228.1"/>
    <property type="molecule type" value="Genomic_DNA"/>
</dbReference>
<feature type="region of interest" description="Disordered" evidence="1">
    <location>
        <begin position="98"/>
        <end position="118"/>
    </location>
</feature>
<dbReference type="AlphaFoldDB" id="A0ABD2QCD9"/>
<accession>A0ABD2QCD9</accession>
<protein>
    <submittedName>
        <fullName evidence="2">Uncharacterized protein</fullName>
    </submittedName>
</protein>
<sequence length="185" mass="21368">MRSEQNTWLLAKSIDKCDVAGALRKEESSEDEEESCLPENLQPPKGNEEERTPPPGSIYCARFPITEEERRSMNEFTKERERRLCRLGHLQMGPWRSVARKQRCSQQPQNDVERSETTHHFSEWETRLVTSLFDDCLGSTKHGFVPSIPMVRLRIENTALYGVRTPVAIRAKIKRMLGAKQQAIK</sequence>
<evidence type="ECO:0000313" key="3">
    <source>
        <dbReference type="Proteomes" id="UP001626550"/>
    </source>
</evidence>
<gene>
    <name evidence="2" type="ORF">Ciccas_004124</name>
</gene>
<dbReference type="Proteomes" id="UP001626550">
    <property type="component" value="Unassembled WGS sequence"/>
</dbReference>
<comment type="caution">
    <text evidence="2">The sequence shown here is derived from an EMBL/GenBank/DDBJ whole genome shotgun (WGS) entry which is preliminary data.</text>
</comment>
<proteinExistence type="predicted"/>
<evidence type="ECO:0000313" key="2">
    <source>
        <dbReference type="EMBL" id="KAL3317228.1"/>
    </source>
</evidence>
<feature type="region of interest" description="Disordered" evidence="1">
    <location>
        <begin position="23"/>
        <end position="57"/>
    </location>
</feature>
<evidence type="ECO:0000256" key="1">
    <source>
        <dbReference type="SAM" id="MobiDB-lite"/>
    </source>
</evidence>
<organism evidence="2 3">
    <name type="scientific">Cichlidogyrus casuarinus</name>
    <dbReference type="NCBI Taxonomy" id="1844966"/>
    <lineage>
        <taxon>Eukaryota</taxon>
        <taxon>Metazoa</taxon>
        <taxon>Spiralia</taxon>
        <taxon>Lophotrochozoa</taxon>
        <taxon>Platyhelminthes</taxon>
        <taxon>Monogenea</taxon>
        <taxon>Monopisthocotylea</taxon>
        <taxon>Dactylogyridea</taxon>
        <taxon>Ancyrocephalidae</taxon>
        <taxon>Cichlidogyrus</taxon>
    </lineage>
</organism>
<reference evidence="2 3" key="1">
    <citation type="submission" date="2024-11" db="EMBL/GenBank/DDBJ databases">
        <title>Adaptive evolution of stress response genes in parasites aligns with host niche diversity.</title>
        <authorList>
            <person name="Hahn C."/>
            <person name="Resl P."/>
        </authorList>
    </citation>
    <scope>NUCLEOTIDE SEQUENCE [LARGE SCALE GENOMIC DNA]</scope>
    <source>
        <strain evidence="2">EGGRZ-B1_66</strain>
        <tissue evidence="2">Body</tissue>
    </source>
</reference>
<name>A0ABD2QCD9_9PLAT</name>